<reference evidence="6" key="1">
    <citation type="submission" date="2021-01" db="EMBL/GenBank/DDBJ databases">
        <authorList>
            <person name="Corre E."/>
            <person name="Pelletier E."/>
            <person name="Niang G."/>
            <person name="Scheremetjew M."/>
            <person name="Finn R."/>
            <person name="Kale V."/>
            <person name="Holt S."/>
            <person name="Cochrane G."/>
            <person name="Meng A."/>
            <person name="Brown T."/>
            <person name="Cohen L."/>
        </authorList>
    </citation>
    <scope>NUCLEOTIDE SEQUENCE</scope>
    <source>
        <strain evidence="6">RCC1693</strain>
    </source>
</reference>
<name>A0A7S2FLS5_9STRA</name>
<dbReference type="Pfam" id="PF04791">
    <property type="entry name" value="LMBR1"/>
    <property type="match status" value="1"/>
</dbReference>
<evidence type="ECO:0000256" key="2">
    <source>
        <dbReference type="ARBA" id="ARBA00022692"/>
    </source>
</evidence>
<dbReference type="AlphaFoldDB" id="A0A7S2FLS5"/>
<dbReference type="PANTHER" id="PTHR31652:SF0">
    <property type="entry name" value="LIMR FAMILY PROTEIN DDB_G0283707-RELATED"/>
    <property type="match status" value="1"/>
</dbReference>
<evidence type="ECO:0000256" key="5">
    <source>
        <dbReference type="SAM" id="Phobius"/>
    </source>
</evidence>
<feature type="transmembrane region" description="Helical" evidence="5">
    <location>
        <begin position="70"/>
        <end position="92"/>
    </location>
</feature>
<keyword evidence="3 5" id="KW-1133">Transmembrane helix</keyword>
<evidence type="ECO:0000313" key="6">
    <source>
        <dbReference type="EMBL" id="CAD9403058.1"/>
    </source>
</evidence>
<comment type="subcellular location">
    <subcellularLocation>
        <location evidence="1">Membrane</location>
        <topology evidence="1">Multi-pass membrane protein</topology>
    </subcellularLocation>
</comment>
<dbReference type="EMBL" id="HBGT01010055">
    <property type="protein sequence ID" value="CAD9403058.1"/>
    <property type="molecule type" value="Transcribed_RNA"/>
</dbReference>
<protein>
    <submittedName>
        <fullName evidence="6">Uncharacterized protein</fullName>
    </submittedName>
</protein>
<sequence length="166" mass="18707">MLVPPPATPFLNAYFLALDGFFSLFGVLSVALFSFYLHACVIVGLFKVGVRFFCITLHPMRYGKTLMNSFLFNSSVIVLCAIPVVQFCTYAFDGYARYTTISTLLGVQVKYLKFLSIFFENNVFVYIILVLALLSSMYLSYYHRDKSAEAKQLKAKMKGIKKGGCC</sequence>
<dbReference type="PANTHER" id="PTHR31652">
    <property type="entry name" value="LIMR FAMILY PROTEIN DDB_G0283707-RELATED"/>
    <property type="match status" value="1"/>
</dbReference>
<proteinExistence type="predicted"/>
<feature type="transmembrane region" description="Helical" evidence="5">
    <location>
        <begin position="123"/>
        <end position="142"/>
    </location>
</feature>
<organism evidence="6">
    <name type="scientific">Florenciella parvula</name>
    <dbReference type="NCBI Taxonomy" id="236787"/>
    <lineage>
        <taxon>Eukaryota</taxon>
        <taxon>Sar</taxon>
        <taxon>Stramenopiles</taxon>
        <taxon>Ochrophyta</taxon>
        <taxon>Dictyochophyceae</taxon>
        <taxon>Florenciellales</taxon>
        <taxon>Florenciella</taxon>
    </lineage>
</organism>
<dbReference type="InterPro" id="IPR006876">
    <property type="entry name" value="LMBR1-like_membr_prot"/>
</dbReference>
<evidence type="ECO:0000256" key="1">
    <source>
        <dbReference type="ARBA" id="ARBA00004141"/>
    </source>
</evidence>
<keyword evidence="2 5" id="KW-0812">Transmembrane</keyword>
<evidence type="ECO:0000256" key="3">
    <source>
        <dbReference type="ARBA" id="ARBA00022989"/>
    </source>
</evidence>
<gene>
    <name evidence="6" type="ORF">FPAR1323_LOCUS5461</name>
</gene>
<accession>A0A7S2FLS5</accession>
<feature type="transmembrane region" description="Helical" evidence="5">
    <location>
        <begin position="20"/>
        <end position="49"/>
    </location>
</feature>
<evidence type="ECO:0000256" key="4">
    <source>
        <dbReference type="ARBA" id="ARBA00023136"/>
    </source>
</evidence>
<keyword evidence="4 5" id="KW-0472">Membrane</keyword>
<dbReference type="GO" id="GO:0016020">
    <property type="term" value="C:membrane"/>
    <property type="evidence" value="ECO:0007669"/>
    <property type="project" value="UniProtKB-SubCell"/>
</dbReference>